<feature type="region of interest" description="Disordered" evidence="2">
    <location>
        <begin position="119"/>
        <end position="145"/>
    </location>
</feature>
<evidence type="ECO:0000256" key="2">
    <source>
        <dbReference type="SAM" id="MobiDB-lite"/>
    </source>
</evidence>
<evidence type="ECO:0000313" key="5">
    <source>
        <dbReference type="Proteomes" id="UP000282184"/>
    </source>
</evidence>
<evidence type="ECO:0000256" key="1">
    <source>
        <dbReference type="PROSITE-ProRule" id="PRU00325"/>
    </source>
</evidence>
<evidence type="ECO:0000313" key="4">
    <source>
        <dbReference type="EMBL" id="RTQ45594.1"/>
    </source>
</evidence>
<gene>
    <name evidence="4" type="ORF">EJV47_24175</name>
</gene>
<sequence length="455" mass="48694">MWTEEQARSLIPDAGTLKRGLELASPSKWQNLGQTTEAAWGECAGSGSKPYLVGIDLGGGPAFKCSCPSRVFPCKHGAGLLILLARQPQLLSGTEPPAWLAEWLGKRQQTQEKKAVKAEEAAAKAADAPEEAAAPDAPAGAAVAPARRQRMARGAAELLTWLHDVMGTGLAQAEQQGAAFWEQQAARLVDDQVPGLAATLRELPGLRYAGADWPERQLSRLGELYLLARALLRLDELPEALRQDVLQLAGVNVKKEELLARQPAVTDTWLVAGQVSIEEERLLVRRSWLWGETAGRYALVLEFSFGGQPFATPLVFGARYRGGVVFYPGALGLRAAVGPDWTFRGLQTEQLPPATAPAELLDAYAAALGRLPWLREWPGTLAGMVPVLLPDGQVALRHAPTGQQLALHPDSPAGWDLLAASGGYPITLFGEWNGRTFLPITYTSAAAPVAAPTAP</sequence>
<organism evidence="4 5">
    <name type="scientific">Hymenobacter gummosus</name>
    <dbReference type="NCBI Taxonomy" id="1776032"/>
    <lineage>
        <taxon>Bacteria</taxon>
        <taxon>Pseudomonadati</taxon>
        <taxon>Bacteroidota</taxon>
        <taxon>Cytophagia</taxon>
        <taxon>Cytophagales</taxon>
        <taxon>Hymenobacteraceae</taxon>
        <taxon>Hymenobacter</taxon>
    </lineage>
</organism>
<keyword evidence="1" id="KW-0862">Zinc</keyword>
<dbReference type="PROSITE" id="PS50966">
    <property type="entry name" value="ZF_SWIM"/>
    <property type="match status" value="1"/>
</dbReference>
<dbReference type="GO" id="GO:0008270">
    <property type="term" value="F:zinc ion binding"/>
    <property type="evidence" value="ECO:0007669"/>
    <property type="project" value="UniProtKB-KW"/>
</dbReference>
<keyword evidence="1" id="KW-0863">Zinc-finger</keyword>
<dbReference type="AlphaFoldDB" id="A0A3S0IJF0"/>
<keyword evidence="1" id="KW-0479">Metal-binding</keyword>
<keyword evidence="5" id="KW-1185">Reference proteome</keyword>
<comment type="caution">
    <text evidence="4">The sequence shown here is derived from an EMBL/GenBank/DDBJ whole genome shotgun (WGS) entry which is preliminary data.</text>
</comment>
<feature type="compositionally biased region" description="Low complexity" evidence="2">
    <location>
        <begin position="123"/>
        <end position="145"/>
    </location>
</feature>
<dbReference type="EMBL" id="RXOF01000019">
    <property type="protein sequence ID" value="RTQ45594.1"/>
    <property type="molecule type" value="Genomic_DNA"/>
</dbReference>
<dbReference type="OrthoDB" id="9816340at2"/>
<evidence type="ECO:0000259" key="3">
    <source>
        <dbReference type="PROSITE" id="PS50966"/>
    </source>
</evidence>
<proteinExistence type="predicted"/>
<dbReference type="Proteomes" id="UP000282184">
    <property type="component" value="Unassembled WGS sequence"/>
</dbReference>
<protein>
    <submittedName>
        <fullName evidence="4">SWIM zinc finger family protein</fullName>
    </submittedName>
</protein>
<dbReference type="InterPro" id="IPR007527">
    <property type="entry name" value="Znf_SWIM"/>
</dbReference>
<accession>A0A3S0IJF0</accession>
<reference evidence="4 5" key="1">
    <citation type="submission" date="2018-12" db="EMBL/GenBank/DDBJ databases">
        <title>Hymenobacter gummosus sp. nov., isolated from a spring.</title>
        <authorList>
            <person name="Nie L."/>
        </authorList>
    </citation>
    <scope>NUCLEOTIDE SEQUENCE [LARGE SCALE GENOMIC DNA]</scope>
    <source>
        <strain evidence="4 5">KCTC 52166</strain>
    </source>
</reference>
<feature type="domain" description="SWIM-type" evidence="3">
    <location>
        <begin position="51"/>
        <end position="85"/>
    </location>
</feature>
<name>A0A3S0IJF0_9BACT</name>
<dbReference type="RefSeq" id="WP_126695792.1">
    <property type="nucleotide sequence ID" value="NZ_RXOF01000019.1"/>
</dbReference>